<accession>A0A9K3CUM8</accession>
<evidence type="ECO:0000313" key="1">
    <source>
        <dbReference type="EMBL" id="GIQ82730.1"/>
    </source>
</evidence>
<proteinExistence type="predicted"/>
<keyword evidence="2" id="KW-1185">Reference proteome</keyword>
<gene>
    <name evidence="1" type="ORF">KIPB_003921</name>
</gene>
<dbReference type="AlphaFoldDB" id="A0A9K3CUM8"/>
<sequence>MVGLVYRNITLQNQLQGQDGSLIHLGDNQAMWIGNRPTSCILYTYEPALSGLTEVLVPCPDAVSRASASHSAFHAVGGELVSFWAVKRGSQSENRVYILSLDTLEWREGNRERGDGRRAAIYGQENLCCAPISDTRLRVFNPRSGTELSWVYDTETHTLDMERGPRMPVGTRRGQIATSEGEYYLLANHMLFREGWDGGPLTCISALPDCDIRPIASMVIGHNAVCLGHCLGSLHTLCYSLVTRYI</sequence>
<dbReference type="EMBL" id="BDIP01000793">
    <property type="protein sequence ID" value="GIQ82730.1"/>
    <property type="molecule type" value="Genomic_DNA"/>
</dbReference>
<comment type="caution">
    <text evidence="1">The sequence shown here is derived from an EMBL/GenBank/DDBJ whole genome shotgun (WGS) entry which is preliminary data.</text>
</comment>
<evidence type="ECO:0000313" key="2">
    <source>
        <dbReference type="Proteomes" id="UP000265618"/>
    </source>
</evidence>
<name>A0A9K3CUM8_9EUKA</name>
<protein>
    <submittedName>
        <fullName evidence="1">Uncharacterized protein</fullName>
    </submittedName>
</protein>
<reference evidence="1 2" key="1">
    <citation type="journal article" date="2018" name="PLoS ONE">
        <title>The draft genome of Kipferlia bialata reveals reductive genome evolution in fornicate parasites.</title>
        <authorList>
            <person name="Tanifuji G."/>
            <person name="Takabayashi S."/>
            <person name="Kume K."/>
            <person name="Takagi M."/>
            <person name="Nakayama T."/>
            <person name="Kamikawa R."/>
            <person name="Inagaki Y."/>
            <person name="Hashimoto T."/>
        </authorList>
    </citation>
    <scope>NUCLEOTIDE SEQUENCE [LARGE SCALE GENOMIC DNA]</scope>
    <source>
        <strain evidence="1">NY0173</strain>
    </source>
</reference>
<dbReference type="Proteomes" id="UP000265618">
    <property type="component" value="Unassembled WGS sequence"/>
</dbReference>
<organism evidence="1 2">
    <name type="scientific">Kipferlia bialata</name>
    <dbReference type="NCBI Taxonomy" id="797122"/>
    <lineage>
        <taxon>Eukaryota</taxon>
        <taxon>Metamonada</taxon>
        <taxon>Carpediemonas-like organisms</taxon>
        <taxon>Kipferlia</taxon>
    </lineage>
</organism>